<gene>
    <name evidence="1" type="ORF">TKK_011905</name>
</gene>
<name>A0ABD2WLA1_9HYME</name>
<proteinExistence type="predicted"/>
<protein>
    <submittedName>
        <fullName evidence="1">Uncharacterized protein</fullName>
    </submittedName>
</protein>
<accession>A0ABD2WLA1</accession>
<dbReference type="AlphaFoldDB" id="A0ABD2WLA1"/>
<keyword evidence="2" id="KW-1185">Reference proteome</keyword>
<dbReference type="Proteomes" id="UP001627154">
    <property type="component" value="Unassembled WGS sequence"/>
</dbReference>
<dbReference type="EMBL" id="JBJJXI010000096">
    <property type="protein sequence ID" value="KAL3393632.1"/>
    <property type="molecule type" value="Genomic_DNA"/>
</dbReference>
<sequence length="418" mass="47428">MRKKINLVLEPNQTITSSLAAGFTHTRKINIRDALRREEKVRRRHVRATKSSISLSEETQSSKRNTVVFNVESCRAAAVVAAAAAGEHTESHKRIEECYCRARHRFSRIRKGSPKRLSFHDVAYTFGMPKEEAALMQQQHQRRHKGGLNDLYGLTRAGKRGKCGEGIKMRVELSKAAIPAFATATAAATDCAYYYARESLRDEFKVNYFFLMHPHVHGNVLASFVLRVANTFDRLTVRLGEKNGPIPPSPGEKMDFPEKKNTLYAAVAVAARLHLRKERPHWRKGELSTLDAAAATAVPRHAHVCIIQTIIFEPRAGALHVRVRILRYSTGAATRKVEDSLEVCARRIPTNSARVQTHTEAFVIRHAQTTCRGPTNEIHCDVELNEPDTPKERERARGNKFQLSFVRVKYRERRFETF</sequence>
<evidence type="ECO:0000313" key="2">
    <source>
        <dbReference type="Proteomes" id="UP001627154"/>
    </source>
</evidence>
<evidence type="ECO:0000313" key="1">
    <source>
        <dbReference type="EMBL" id="KAL3393632.1"/>
    </source>
</evidence>
<comment type="caution">
    <text evidence="1">The sequence shown here is derived from an EMBL/GenBank/DDBJ whole genome shotgun (WGS) entry which is preliminary data.</text>
</comment>
<reference evidence="1 2" key="1">
    <citation type="journal article" date="2024" name="bioRxiv">
        <title>A reference genome for Trichogramma kaykai: A tiny desert-dwelling parasitoid wasp with competing sex-ratio distorters.</title>
        <authorList>
            <person name="Culotta J."/>
            <person name="Lindsey A.R."/>
        </authorList>
    </citation>
    <scope>NUCLEOTIDE SEQUENCE [LARGE SCALE GENOMIC DNA]</scope>
    <source>
        <strain evidence="1 2">KSX58</strain>
    </source>
</reference>
<organism evidence="1 2">
    <name type="scientific">Trichogramma kaykai</name>
    <dbReference type="NCBI Taxonomy" id="54128"/>
    <lineage>
        <taxon>Eukaryota</taxon>
        <taxon>Metazoa</taxon>
        <taxon>Ecdysozoa</taxon>
        <taxon>Arthropoda</taxon>
        <taxon>Hexapoda</taxon>
        <taxon>Insecta</taxon>
        <taxon>Pterygota</taxon>
        <taxon>Neoptera</taxon>
        <taxon>Endopterygota</taxon>
        <taxon>Hymenoptera</taxon>
        <taxon>Apocrita</taxon>
        <taxon>Proctotrupomorpha</taxon>
        <taxon>Chalcidoidea</taxon>
        <taxon>Trichogrammatidae</taxon>
        <taxon>Trichogramma</taxon>
    </lineage>
</organism>